<dbReference type="EMBL" id="CP025430">
    <property type="protein sequence ID" value="AUH66036.1"/>
    <property type="molecule type" value="Genomic_DNA"/>
</dbReference>
<evidence type="ECO:0000313" key="1">
    <source>
        <dbReference type="EMBL" id="AUH66036.1"/>
    </source>
</evidence>
<dbReference type="KEGG" id="pzh:CX676_19260"/>
<evidence type="ECO:0000313" key="2">
    <source>
        <dbReference type="Proteomes" id="UP000234530"/>
    </source>
</evidence>
<sequence length="41" mass="4186">MSDDPDLEYALIDGTIVSVHQKATGAKGGLTLSPLDARAAS</sequence>
<dbReference type="AlphaFoldDB" id="A0A2H5F3B5"/>
<name>A0A2H5F3B5_9RHOB</name>
<reference evidence="1 2" key="1">
    <citation type="journal article" date="2013" name="Antonie Van Leeuwenhoek">
        <title>Paracoccus zhejiangensis sp. nov., isolated from activated sludge in wastewater-treatment system.</title>
        <authorList>
            <person name="Wu Z.G."/>
            <person name="Zhang D.F."/>
            <person name="Liu Y.L."/>
            <person name="Wang F."/>
            <person name="Jiang X."/>
            <person name="Li C."/>
            <person name="Li S.P."/>
            <person name="Hong Q."/>
            <person name="Li W.J."/>
        </authorList>
    </citation>
    <scope>NUCLEOTIDE SEQUENCE [LARGE SCALE GENOMIC DNA]</scope>
    <source>
        <strain evidence="1 2">J6</strain>
    </source>
</reference>
<gene>
    <name evidence="1" type="ORF">CX676_19260</name>
</gene>
<proteinExistence type="predicted"/>
<keyword evidence="2" id="KW-1185">Reference proteome</keyword>
<organism evidence="1 2">
    <name type="scientific">Paracoccus zhejiangensis</name>
    <dbReference type="NCBI Taxonomy" id="1077935"/>
    <lineage>
        <taxon>Bacteria</taxon>
        <taxon>Pseudomonadati</taxon>
        <taxon>Pseudomonadota</taxon>
        <taxon>Alphaproteobacteria</taxon>
        <taxon>Rhodobacterales</taxon>
        <taxon>Paracoccaceae</taxon>
        <taxon>Paracoccus</taxon>
    </lineage>
</organism>
<dbReference type="Proteomes" id="UP000234530">
    <property type="component" value="Chromosome"/>
</dbReference>
<protein>
    <submittedName>
        <fullName evidence="1">Transporter</fullName>
    </submittedName>
</protein>
<accession>A0A2H5F3B5</accession>